<dbReference type="PANTHER" id="PTHR42840">
    <property type="entry name" value="NAD(P)-BINDING ROSSMANN-FOLD SUPERFAMILY PROTEIN-RELATED"/>
    <property type="match status" value="1"/>
</dbReference>
<dbReference type="RefSeq" id="WP_008839682.1">
    <property type="nucleotide sequence ID" value="NZ_AHAM01000272.1"/>
</dbReference>
<dbReference type="GO" id="GO:0016491">
    <property type="term" value="F:oxidoreductase activity"/>
    <property type="evidence" value="ECO:0007669"/>
    <property type="project" value="UniProtKB-KW"/>
</dbReference>
<dbReference type="GO" id="GO:0006740">
    <property type="term" value="P:NADPH regeneration"/>
    <property type="evidence" value="ECO:0007669"/>
    <property type="project" value="TreeGrafter"/>
</dbReference>
<dbReference type="AlphaFoldDB" id="H0I0X5"/>
<dbReference type="NCBIfam" id="TIGR04380">
    <property type="entry name" value="myo_inos_iolG"/>
    <property type="match status" value="1"/>
</dbReference>
<evidence type="ECO:0000256" key="2">
    <source>
        <dbReference type="ARBA" id="ARBA00023002"/>
    </source>
</evidence>
<dbReference type="InterPro" id="IPR030827">
    <property type="entry name" value="Myo_inos_IolG"/>
</dbReference>
<proteinExistence type="inferred from homology"/>
<dbReference type="Proteomes" id="UP000003250">
    <property type="component" value="Unassembled WGS sequence"/>
</dbReference>
<dbReference type="SUPFAM" id="SSF51735">
    <property type="entry name" value="NAD(P)-binding Rossmann-fold domains"/>
    <property type="match status" value="1"/>
</dbReference>
<evidence type="ECO:0000313" key="5">
    <source>
        <dbReference type="EMBL" id="EHK53394.1"/>
    </source>
</evidence>
<name>H0I0X5_9HYPH</name>
<keyword evidence="2" id="KW-0560">Oxidoreductase</keyword>
<dbReference type="InterPro" id="IPR000683">
    <property type="entry name" value="Gfo/Idh/MocA-like_OxRdtase_N"/>
</dbReference>
<evidence type="ECO:0000259" key="3">
    <source>
        <dbReference type="Pfam" id="PF01408"/>
    </source>
</evidence>
<dbReference type="Gene3D" id="3.40.50.720">
    <property type="entry name" value="NAD(P)-binding Rossmann-like Domain"/>
    <property type="match status" value="1"/>
</dbReference>
<dbReference type="PATRIC" id="fig|1107882.3.peg.5910"/>
<keyword evidence="6" id="KW-1185">Reference proteome</keyword>
<dbReference type="Gene3D" id="3.30.360.10">
    <property type="entry name" value="Dihydrodipicolinate Reductase, domain 2"/>
    <property type="match status" value="1"/>
</dbReference>
<gene>
    <name evidence="5" type="ORF">MAXJ12_30562</name>
</gene>
<reference evidence="5 6" key="1">
    <citation type="journal article" date="2012" name="J. Bacteriol.">
        <title>Draft Genome Sequence of Mesorhizobium alhagi CCNWXJ12-2T, a Novel Salt-Resistant Species Isolated from the Desert of Northwestern China.</title>
        <authorList>
            <person name="Zhou M."/>
            <person name="Chen W."/>
            <person name="Chen H."/>
            <person name="Wei G."/>
        </authorList>
    </citation>
    <scope>NUCLEOTIDE SEQUENCE [LARGE SCALE GENOMIC DNA]</scope>
    <source>
        <strain evidence="5 6">CCNWXJ12-2</strain>
    </source>
</reference>
<dbReference type="Pfam" id="PF01408">
    <property type="entry name" value="GFO_IDH_MocA"/>
    <property type="match status" value="1"/>
</dbReference>
<organism evidence="5 6">
    <name type="scientific">Mesorhizobium alhagi CCNWXJ12-2</name>
    <dbReference type="NCBI Taxonomy" id="1107882"/>
    <lineage>
        <taxon>Bacteria</taxon>
        <taxon>Pseudomonadati</taxon>
        <taxon>Pseudomonadota</taxon>
        <taxon>Alphaproteobacteria</taxon>
        <taxon>Hyphomicrobiales</taxon>
        <taxon>Phyllobacteriaceae</taxon>
        <taxon>Allomesorhizobium</taxon>
    </lineage>
</organism>
<evidence type="ECO:0000259" key="4">
    <source>
        <dbReference type="Pfam" id="PF22725"/>
    </source>
</evidence>
<protein>
    <submittedName>
        <fullName evidence="5">Myo-inositol 2-dehydrogenase</fullName>
    </submittedName>
</protein>
<dbReference type="GO" id="GO:0005737">
    <property type="term" value="C:cytoplasm"/>
    <property type="evidence" value="ECO:0007669"/>
    <property type="project" value="TreeGrafter"/>
</dbReference>
<dbReference type="OrthoDB" id="9792935at2"/>
<feature type="domain" description="GFO/IDH/MocA-like oxidoreductase" evidence="4">
    <location>
        <begin position="132"/>
        <end position="253"/>
    </location>
</feature>
<evidence type="ECO:0000256" key="1">
    <source>
        <dbReference type="ARBA" id="ARBA00010928"/>
    </source>
</evidence>
<dbReference type="GO" id="GO:0000166">
    <property type="term" value="F:nucleotide binding"/>
    <property type="evidence" value="ECO:0007669"/>
    <property type="project" value="InterPro"/>
</dbReference>
<comment type="similarity">
    <text evidence="1">Belongs to the Gfo/Idh/MocA family.</text>
</comment>
<evidence type="ECO:0000313" key="6">
    <source>
        <dbReference type="Proteomes" id="UP000003250"/>
    </source>
</evidence>
<feature type="domain" description="Gfo/Idh/MocA-like oxidoreductase N-terminal" evidence="3">
    <location>
        <begin position="6"/>
        <end position="121"/>
    </location>
</feature>
<dbReference type="InterPro" id="IPR055170">
    <property type="entry name" value="GFO_IDH_MocA-like_dom"/>
</dbReference>
<dbReference type="PANTHER" id="PTHR42840:SF3">
    <property type="entry name" value="BINDING ROSSMANN FOLD OXIDOREDUCTASE, PUTATIVE (AFU_ORTHOLOGUE AFUA_2G10240)-RELATED"/>
    <property type="match status" value="1"/>
</dbReference>
<dbReference type="InterPro" id="IPR036291">
    <property type="entry name" value="NAD(P)-bd_dom_sf"/>
</dbReference>
<accession>H0I0X5</accession>
<dbReference type="SUPFAM" id="SSF55347">
    <property type="entry name" value="Glyceraldehyde-3-phosphate dehydrogenase-like, C-terminal domain"/>
    <property type="match status" value="1"/>
</dbReference>
<dbReference type="Pfam" id="PF22725">
    <property type="entry name" value="GFO_IDH_MocA_C3"/>
    <property type="match status" value="1"/>
</dbReference>
<dbReference type="EMBL" id="AHAM01000272">
    <property type="protein sequence ID" value="EHK53394.1"/>
    <property type="molecule type" value="Genomic_DNA"/>
</dbReference>
<sequence length="354" mass="38051">MSSIPFKIAIFGAGRIGNVHGRNIAEHRDSEVKYIVDPYLEGAQQLAAITGGMAASEDVVLNDSEIAAIAICTATAAHAELIEKGLKASKAVFCEKPIDLDMDRVNEVMTTVEAANAPLFLAFNRRFDPSVLEMKARILAGDIGELELVTVISKDPGGGLPISYLKTSGGMFRDMTIHDFDMARHIMGEDFVTVSAEASALTDPAIAGIGDIDTAVVTMRTASGKIAVITNSRRASFGYDQRVEAHGALGTLRTENVPANMSVLETADGVRRSKPLFFFVERYAQSYKNEWAHFVDVLKGKESPSATGEHGRKALALAEAAYISLKSGRRVAVDEVFDKKSQVAAADQEMPGLQ</sequence>